<dbReference type="PANTHER" id="PTHR23301:SF106">
    <property type="entry name" value="CHITIN-BINDING TYPE-2 DOMAIN-CONTAINING PROTEIN-RELATED"/>
    <property type="match status" value="1"/>
</dbReference>
<dbReference type="SMART" id="SM00494">
    <property type="entry name" value="ChtBD2"/>
    <property type="match status" value="1"/>
</dbReference>
<feature type="compositionally biased region" description="Basic and acidic residues" evidence="6">
    <location>
        <begin position="466"/>
        <end position="475"/>
    </location>
</feature>
<sequence length="475" mass="52501">MTTCSGTRLRPHPADCNKFLQCRNGISVESSCASGLVFNPKTQACDWGYNYECKSTAEASPQPQTTVNYRATTKSWKSSTVPVEITSEIATPAPMNTASVAITITPSRTILLLGLPRTSPHNTAPSRVTSDATAISTSGTPFKSIAHSTEEADIFKAHGMSSGEGVNGGVFGFVVSICLIVGLLLFLKRDYLKRRFFNKCFKDREKQAIRIEPQKKRLSPEDIHLHIYAELPDPSERNDMNNYTYNPIPERTSISYIGEIRGNHTTTGAAEDTYLEPSVHGSLRADSSLKSNLQNNSLYLTESGDLGRNMYAEDVNNGLNQEMYHEDEDIYSYVKEDRSSNNDNREANTTEEYSLWSKHNNQDASEKSNTGDPGYDAIEENIYDCVCEVDRRNDATENSSVHGASYLPQQNADCQTDASVSVTDLSVLSDSQPELDASVDSSDFSDFTDDDDEGFEPPYEDGFSVKLEEGSKRTT</sequence>
<dbReference type="AlphaFoldDB" id="A0A1S3JQU7"/>
<dbReference type="GO" id="GO:0005576">
    <property type="term" value="C:extracellular region"/>
    <property type="evidence" value="ECO:0007669"/>
    <property type="project" value="InterPro"/>
</dbReference>
<feature type="compositionally biased region" description="Low complexity" evidence="6">
    <location>
        <begin position="429"/>
        <end position="445"/>
    </location>
</feature>
<feature type="transmembrane region" description="Helical" evidence="7">
    <location>
        <begin position="168"/>
        <end position="187"/>
    </location>
</feature>
<dbReference type="RefSeq" id="XP_013412348.1">
    <property type="nucleotide sequence ID" value="XM_013556894.1"/>
</dbReference>
<dbReference type="Proteomes" id="UP000085678">
    <property type="component" value="Unplaced"/>
</dbReference>
<keyword evidence="4" id="KW-1015">Disulfide bond</keyword>
<evidence type="ECO:0000313" key="12">
    <source>
        <dbReference type="RefSeq" id="XP_013412346.1"/>
    </source>
</evidence>
<dbReference type="RefSeq" id="XP_013412344.1">
    <property type="nucleotide sequence ID" value="XM_013556890.1"/>
</dbReference>
<dbReference type="Gene3D" id="2.170.140.10">
    <property type="entry name" value="Chitin binding domain"/>
    <property type="match status" value="1"/>
</dbReference>
<dbReference type="SUPFAM" id="SSF57625">
    <property type="entry name" value="Invertebrate chitin-binding proteins"/>
    <property type="match status" value="1"/>
</dbReference>
<evidence type="ECO:0000313" key="13">
    <source>
        <dbReference type="RefSeq" id="XP_013412348.1"/>
    </source>
</evidence>
<evidence type="ECO:0000313" key="10">
    <source>
        <dbReference type="RefSeq" id="XP_013412344.1"/>
    </source>
</evidence>
<feature type="region of interest" description="Disordered" evidence="6">
    <location>
        <begin position="335"/>
        <end position="375"/>
    </location>
</feature>
<dbReference type="InterPro" id="IPR051940">
    <property type="entry name" value="Chitin_bind-dev_reg"/>
</dbReference>
<keyword evidence="1" id="KW-0147">Chitin-binding</keyword>
<accession>A0A1S3JQU7</accession>
<keyword evidence="7" id="KW-1133">Transmembrane helix</keyword>
<feature type="region of interest" description="Disordered" evidence="6">
    <location>
        <begin position="429"/>
        <end position="475"/>
    </location>
</feature>
<dbReference type="RefSeq" id="XP_013412346.1">
    <property type="nucleotide sequence ID" value="XM_013556892.1"/>
</dbReference>
<keyword evidence="7" id="KW-0812">Transmembrane</keyword>
<evidence type="ECO:0000313" key="11">
    <source>
        <dbReference type="RefSeq" id="XP_013412345.1"/>
    </source>
</evidence>
<dbReference type="GO" id="GO:0008061">
    <property type="term" value="F:chitin binding"/>
    <property type="evidence" value="ECO:0007669"/>
    <property type="project" value="UniProtKB-KW"/>
</dbReference>
<keyword evidence="9" id="KW-1185">Reference proteome</keyword>
<evidence type="ECO:0000256" key="4">
    <source>
        <dbReference type="ARBA" id="ARBA00023157"/>
    </source>
</evidence>
<protein>
    <submittedName>
        <fullName evidence="10 11">Uncharacterized protein LOC106175072 isoform X1</fullName>
    </submittedName>
</protein>
<keyword evidence="5" id="KW-0325">Glycoprotein</keyword>
<evidence type="ECO:0000256" key="7">
    <source>
        <dbReference type="SAM" id="Phobius"/>
    </source>
</evidence>
<organism evidence="9 10">
    <name type="scientific">Lingula anatina</name>
    <name type="common">Brachiopod</name>
    <name type="synonym">Lingula unguis</name>
    <dbReference type="NCBI Taxonomy" id="7574"/>
    <lineage>
        <taxon>Eukaryota</taxon>
        <taxon>Metazoa</taxon>
        <taxon>Spiralia</taxon>
        <taxon>Lophotrochozoa</taxon>
        <taxon>Brachiopoda</taxon>
        <taxon>Linguliformea</taxon>
        <taxon>Lingulata</taxon>
        <taxon>Lingulida</taxon>
        <taxon>Linguloidea</taxon>
        <taxon>Lingulidae</taxon>
        <taxon>Lingula</taxon>
    </lineage>
</organism>
<dbReference type="RefSeq" id="XP_013412345.1">
    <property type="nucleotide sequence ID" value="XM_013556891.1"/>
</dbReference>
<keyword evidence="7" id="KW-0472">Membrane</keyword>
<dbReference type="OrthoDB" id="6140269at2759"/>
<dbReference type="GeneID" id="106175072"/>
<keyword evidence="3" id="KW-0677">Repeat</keyword>
<evidence type="ECO:0000313" key="9">
    <source>
        <dbReference type="Proteomes" id="UP000085678"/>
    </source>
</evidence>
<dbReference type="Pfam" id="PF01607">
    <property type="entry name" value="CBM_14"/>
    <property type="match status" value="1"/>
</dbReference>
<evidence type="ECO:0000256" key="1">
    <source>
        <dbReference type="ARBA" id="ARBA00022669"/>
    </source>
</evidence>
<evidence type="ECO:0000259" key="8">
    <source>
        <dbReference type="PROSITE" id="PS50940"/>
    </source>
</evidence>
<evidence type="ECO:0000256" key="6">
    <source>
        <dbReference type="SAM" id="MobiDB-lite"/>
    </source>
</evidence>
<evidence type="ECO:0000256" key="3">
    <source>
        <dbReference type="ARBA" id="ARBA00022737"/>
    </source>
</evidence>
<feature type="compositionally biased region" description="Acidic residues" evidence="6">
    <location>
        <begin position="446"/>
        <end position="459"/>
    </location>
</feature>
<dbReference type="PANTHER" id="PTHR23301">
    <property type="entry name" value="CHITIN BINDING PERITROPHIN-A"/>
    <property type="match status" value="1"/>
</dbReference>
<feature type="compositionally biased region" description="Basic and acidic residues" evidence="6">
    <location>
        <begin position="335"/>
        <end position="348"/>
    </location>
</feature>
<reference evidence="10 11" key="1">
    <citation type="submission" date="2025-04" db="UniProtKB">
        <authorList>
            <consortium name="RefSeq"/>
        </authorList>
    </citation>
    <scope>IDENTIFICATION</scope>
    <source>
        <tissue evidence="10 11">Gonads</tissue>
    </source>
</reference>
<name>A0A1S3JQU7_LINAN</name>
<evidence type="ECO:0000256" key="5">
    <source>
        <dbReference type="ARBA" id="ARBA00023180"/>
    </source>
</evidence>
<proteinExistence type="predicted"/>
<feature type="domain" description="Chitin-binding type-2" evidence="8">
    <location>
        <begin position="1"/>
        <end position="55"/>
    </location>
</feature>
<gene>
    <name evidence="10 11 12 13" type="primary">LOC106175072</name>
</gene>
<keyword evidence="2" id="KW-0732">Signal</keyword>
<dbReference type="InterPro" id="IPR002557">
    <property type="entry name" value="Chitin-bd_dom"/>
</dbReference>
<evidence type="ECO:0000256" key="2">
    <source>
        <dbReference type="ARBA" id="ARBA00022729"/>
    </source>
</evidence>
<dbReference type="InterPro" id="IPR036508">
    <property type="entry name" value="Chitin-bd_dom_sf"/>
</dbReference>
<dbReference type="PROSITE" id="PS50940">
    <property type="entry name" value="CHIT_BIND_II"/>
    <property type="match status" value="1"/>
</dbReference>
<dbReference type="KEGG" id="lak:106175072"/>